<dbReference type="NCBIfam" id="TIGR00115">
    <property type="entry name" value="tig"/>
    <property type="match status" value="1"/>
</dbReference>
<keyword evidence="7 11" id="KW-0143">Chaperone</keyword>
<evidence type="ECO:0000256" key="6">
    <source>
        <dbReference type="ARBA" id="ARBA00023110"/>
    </source>
</evidence>
<feature type="compositionally biased region" description="Acidic residues" evidence="13">
    <location>
        <begin position="421"/>
        <end position="443"/>
    </location>
</feature>
<dbReference type="Gene3D" id="3.10.50.40">
    <property type="match status" value="1"/>
</dbReference>
<name>A0A7Y0URG6_9ACTO</name>
<dbReference type="GO" id="GO:0005737">
    <property type="term" value="C:cytoplasm"/>
    <property type="evidence" value="ECO:0007669"/>
    <property type="project" value="UniProtKB-SubCell"/>
</dbReference>
<gene>
    <name evidence="11" type="primary">tig</name>
    <name evidence="17" type="ORF">HHJ74_03875</name>
    <name evidence="18" type="ORF">HHJ77_00320</name>
</gene>
<dbReference type="InterPro" id="IPR005215">
    <property type="entry name" value="Trig_fac"/>
</dbReference>
<dbReference type="GO" id="GO:0044183">
    <property type="term" value="F:protein folding chaperone"/>
    <property type="evidence" value="ECO:0007669"/>
    <property type="project" value="TreeGrafter"/>
</dbReference>
<feature type="domain" description="PPIase FKBP-type" evidence="14">
    <location>
        <begin position="162"/>
        <end position="219"/>
    </location>
</feature>
<evidence type="ECO:0000256" key="12">
    <source>
        <dbReference type="SAM" id="Coils"/>
    </source>
</evidence>
<evidence type="ECO:0000259" key="14">
    <source>
        <dbReference type="Pfam" id="PF00254"/>
    </source>
</evidence>
<dbReference type="SUPFAM" id="SSF54534">
    <property type="entry name" value="FKBP-like"/>
    <property type="match status" value="1"/>
</dbReference>
<proteinExistence type="inferred from homology"/>
<dbReference type="InterPro" id="IPR008880">
    <property type="entry name" value="Trigger_fac_C"/>
</dbReference>
<dbReference type="Proteomes" id="UP000582487">
    <property type="component" value="Unassembled WGS sequence"/>
</dbReference>
<dbReference type="EMBL" id="JABCUS010000001">
    <property type="protein sequence ID" value="NMX02417.1"/>
    <property type="molecule type" value="Genomic_DNA"/>
</dbReference>
<evidence type="ECO:0000256" key="4">
    <source>
        <dbReference type="ARBA" id="ARBA00016902"/>
    </source>
</evidence>
<accession>A0A7Y0URG6</accession>
<comment type="caution">
    <text evidence="18">The sequence shown here is derived from an EMBL/GenBank/DDBJ whole genome shotgun (WGS) entry which is preliminary data.</text>
</comment>
<keyword evidence="9 11" id="KW-0131">Cell cycle</keyword>
<dbReference type="Pfam" id="PF05697">
    <property type="entry name" value="Trigger_N"/>
    <property type="match status" value="1"/>
</dbReference>
<dbReference type="InterPro" id="IPR037041">
    <property type="entry name" value="Trigger_fac_C_sf"/>
</dbReference>
<feature type="domain" description="Trigger factor C-terminal" evidence="16">
    <location>
        <begin position="261"/>
        <end position="401"/>
    </location>
</feature>
<evidence type="ECO:0000256" key="7">
    <source>
        <dbReference type="ARBA" id="ARBA00023186"/>
    </source>
</evidence>
<dbReference type="Pfam" id="PF00254">
    <property type="entry name" value="FKBP_C"/>
    <property type="match status" value="1"/>
</dbReference>
<evidence type="ECO:0000256" key="2">
    <source>
        <dbReference type="ARBA" id="ARBA00005464"/>
    </source>
</evidence>
<dbReference type="PANTHER" id="PTHR30560:SF3">
    <property type="entry name" value="TRIGGER FACTOR-LIKE PROTEIN TIG, CHLOROPLASTIC"/>
    <property type="match status" value="1"/>
</dbReference>
<dbReference type="GO" id="GO:0043335">
    <property type="term" value="P:protein unfolding"/>
    <property type="evidence" value="ECO:0007669"/>
    <property type="project" value="TreeGrafter"/>
</dbReference>
<organism evidence="18 19">
    <name type="scientific">Mobiluncus mulieris</name>
    <dbReference type="NCBI Taxonomy" id="2052"/>
    <lineage>
        <taxon>Bacteria</taxon>
        <taxon>Bacillati</taxon>
        <taxon>Actinomycetota</taxon>
        <taxon>Actinomycetes</taxon>
        <taxon>Actinomycetales</taxon>
        <taxon>Actinomycetaceae</taxon>
        <taxon>Mobiluncus</taxon>
    </lineage>
</organism>
<sequence>MKSTVENLNPTKVKITVEVPYEEFKPEMDKVFKEYSKQMNIPGFRRGRAPARVVESYVGRGAVIEDAVNHAMPEYYGQVVEENKLAPLGKPAIEVSDTPNIEGNAGGDLKFSVEVEIRPEVKLPEFSGIELEVEPVEVKAEDVEEELTALRRRFASLKSVERAVKDEDFVTIDVVTKQGDEEIDNMTQVSYRVGSGGILDGLDDALKGLKAGEVKEFKTQLKSGPHGGEEALANVVLGSVKEQVLPELDDEFAMMVSDHDTIDDFRKEMEETVTKQKRAEQALDARDKLVQKLVGDLEFPLPEGVVEDTLATQVREEDSDEEKQRVRELVEKDLKTQIILDTLAEKRQMNVTQEELLQFILQTAQTYGMDPSALLSSAEQNNRIPAFIQEIARNKAIAAALSEVSVKDTKGQELDLSEFIGLDEDDDADAADESDAESAETEA</sequence>
<evidence type="ECO:0000256" key="5">
    <source>
        <dbReference type="ARBA" id="ARBA00022618"/>
    </source>
</evidence>
<dbReference type="InterPro" id="IPR036611">
    <property type="entry name" value="Trigger_fac_ribosome-bd_sf"/>
</dbReference>
<evidence type="ECO:0000256" key="10">
    <source>
        <dbReference type="ARBA" id="ARBA00029986"/>
    </source>
</evidence>
<comment type="function">
    <text evidence="11">Involved in protein export. Acts as a chaperone by maintaining the newly synthesized protein in an open conformation. Functions as a peptidyl-prolyl cis-trans isomerase.</text>
</comment>
<keyword evidence="6 11" id="KW-0697">Rotamase</keyword>
<comment type="subcellular location">
    <subcellularLocation>
        <location evidence="11">Cytoplasm</location>
    </subcellularLocation>
    <text evidence="11">About half TF is bound to the ribosome near the polypeptide exit tunnel while the other half is free in the cytoplasm.</text>
</comment>
<evidence type="ECO:0000313" key="17">
    <source>
        <dbReference type="EMBL" id="NMW92841.1"/>
    </source>
</evidence>
<dbReference type="GO" id="GO:0015031">
    <property type="term" value="P:protein transport"/>
    <property type="evidence" value="ECO:0007669"/>
    <property type="project" value="UniProtKB-UniRule"/>
</dbReference>
<keyword evidence="5 11" id="KW-0132">Cell division</keyword>
<evidence type="ECO:0000256" key="9">
    <source>
        <dbReference type="ARBA" id="ARBA00023306"/>
    </source>
</evidence>
<evidence type="ECO:0000313" key="19">
    <source>
        <dbReference type="Proteomes" id="UP000575397"/>
    </source>
</evidence>
<dbReference type="GO" id="GO:0051301">
    <property type="term" value="P:cell division"/>
    <property type="evidence" value="ECO:0007669"/>
    <property type="project" value="UniProtKB-KW"/>
</dbReference>
<protein>
    <recommendedName>
        <fullName evidence="4 11">Trigger factor</fullName>
        <shortName evidence="11">TF</shortName>
        <ecNumber evidence="3 11">5.2.1.8</ecNumber>
    </recommendedName>
    <alternativeName>
        <fullName evidence="10 11">PPIase</fullName>
    </alternativeName>
</protein>
<dbReference type="InterPro" id="IPR001179">
    <property type="entry name" value="PPIase_FKBP_dom"/>
</dbReference>
<comment type="domain">
    <text evidence="11">Consists of 3 domains; the N-terminus binds the ribosome, the middle domain has PPIase activity, while the C-terminus has intrinsic chaperone activity on its own.</text>
</comment>
<evidence type="ECO:0000259" key="15">
    <source>
        <dbReference type="Pfam" id="PF05697"/>
    </source>
</evidence>
<dbReference type="EC" id="5.2.1.8" evidence="3 11"/>
<keyword evidence="12" id="KW-0175">Coiled coil</keyword>
<evidence type="ECO:0000256" key="3">
    <source>
        <dbReference type="ARBA" id="ARBA00013194"/>
    </source>
</evidence>
<dbReference type="SUPFAM" id="SSF102735">
    <property type="entry name" value="Trigger factor ribosome-binding domain"/>
    <property type="match status" value="1"/>
</dbReference>
<evidence type="ECO:0000256" key="11">
    <source>
        <dbReference type="HAMAP-Rule" id="MF_00303"/>
    </source>
</evidence>
<keyword evidence="8 11" id="KW-0413">Isomerase</keyword>
<dbReference type="Gene3D" id="3.30.70.1050">
    <property type="entry name" value="Trigger factor ribosome-binding domain"/>
    <property type="match status" value="1"/>
</dbReference>
<dbReference type="InterPro" id="IPR046357">
    <property type="entry name" value="PPIase_dom_sf"/>
</dbReference>
<evidence type="ECO:0000313" key="18">
    <source>
        <dbReference type="EMBL" id="NMX02417.1"/>
    </source>
</evidence>
<feature type="region of interest" description="Disordered" evidence="13">
    <location>
        <begin position="419"/>
        <end position="443"/>
    </location>
</feature>
<dbReference type="EMBL" id="JABCUV010000003">
    <property type="protein sequence ID" value="NMW92841.1"/>
    <property type="molecule type" value="Genomic_DNA"/>
</dbReference>
<dbReference type="SUPFAM" id="SSF109998">
    <property type="entry name" value="Triger factor/SurA peptide-binding domain-like"/>
    <property type="match status" value="1"/>
</dbReference>
<dbReference type="InterPro" id="IPR008881">
    <property type="entry name" value="Trigger_fac_ribosome-bd_bac"/>
</dbReference>
<feature type="coiled-coil region" evidence="12">
    <location>
        <begin position="133"/>
        <end position="160"/>
    </location>
</feature>
<reference evidence="19 20" key="1">
    <citation type="submission" date="2020-04" db="EMBL/GenBank/DDBJ databases">
        <title>Antimicrobial susceptibility and clonality of vaginal-derived multi-drug resistant Mobiluncus isolates in China.</title>
        <authorList>
            <person name="Zhang X."/>
        </authorList>
    </citation>
    <scope>NUCLEOTIDE SEQUENCE [LARGE SCALE GENOMIC DNA]</scope>
    <source>
        <strain evidence="18 19">12</strain>
        <strain evidence="17 20">7</strain>
    </source>
</reference>
<comment type="catalytic activity">
    <reaction evidence="1 11">
        <text>[protein]-peptidylproline (omega=180) = [protein]-peptidylproline (omega=0)</text>
        <dbReference type="Rhea" id="RHEA:16237"/>
        <dbReference type="Rhea" id="RHEA-COMP:10747"/>
        <dbReference type="Rhea" id="RHEA-COMP:10748"/>
        <dbReference type="ChEBI" id="CHEBI:83833"/>
        <dbReference type="ChEBI" id="CHEBI:83834"/>
        <dbReference type="EC" id="5.2.1.8"/>
    </reaction>
</comment>
<dbReference type="Gene3D" id="1.10.3120.10">
    <property type="entry name" value="Trigger factor, C-terminal domain"/>
    <property type="match status" value="1"/>
</dbReference>
<evidence type="ECO:0000256" key="1">
    <source>
        <dbReference type="ARBA" id="ARBA00000971"/>
    </source>
</evidence>
<dbReference type="GO" id="GO:0043022">
    <property type="term" value="F:ribosome binding"/>
    <property type="evidence" value="ECO:0007669"/>
    <property type="project" value="TreeGrafter"/>
</dbReference>
<dbReference type="GO" id="GO:0051083">
    <property type="term" value="P:'de novo' cotranslational protein folding"/>
    <property type="evidence" value="ECO:0007669"/>
    <property type="project" value="TreeGrafter"/>
</dbReference>
<evidence type="ECO:0000256" key="8">
    <source>
        <dbReference type="ARBA" id="ARBA00023235"/>
    </source>
</evidence>
<feature type="domain" description="Trigger factor ribosome-binding bacterial" evidence="15">
    <location>
        <begin position="1"/>
        <end position="149"/>
    </location>
</feature>
<dbReference type="HAMAP" id="MF_00303">
    <property type="entry name" value="Trigger_factor_Tig"/>
    <property type="match status" value="1"/>
</dbReference>
<dbReference type="RefSeq" id="WP_004016487.1">
    <property type="nucleotide sequence ID" value="NZ_JABCUQ010000007.1"/>
</dbReference>
<comment type="similarity">
    <text evidence="2 11">Belongs to the FKBP-type PPIase family. Tig subfamily.</text>
</comment>
<dbReference type="Pfam" id="PF05698">
    <property type="entry name" value="Trigger_C"/>
    <property type="match status" value="1"/>
</dbReference>
<dbReference type="GO" id="GO:0003755">
    <property type="term" value="F:peptidyl-prolyl cis-trans isomerase activity"/>
    <property type="evidence" value="ECO:0007669"/>
    <property type="project" value="UniProtKB-UniRule"/>
</dbReference>
<evidence type="ECO:0000259" key="16">
    <source>
        <dbReference type="Pfam" id="PF05698"/>
    </source>
</evidence>
<keyword evidence="11" id="KW-0963">Cytoplasm</keyword>
<dbReference type="PANTHER" id="PTHR30560">
    <property type="entry name" value="TRIGGER FACTOR CHAPERONE AND PEPTIDYL-PROLYL CIS/TRANS ISOMERASE"/>
    <property type="match status" value="1"/>
</dbReference>
<dbReference type="Proteomes" id="UP000575397">
    <property type="component" value="Unassembled WGS sequence"/>
</dbReference>
<dbReference type="PIRSF" id="PIRSF003095">
    <property type="entry name" value="Trigger_factor"/>
    <property type="match status" value="1"/>
</dbReference>
<dbReference type="AlphaFoldDB" id="A0A7Y0URG6"/>
<evidence type="ECO:0000256" key="13">
    <source>
        <dbReference type="SAM" id="MobiDB-lite"/>
    </source>
</evidence>
<evidence type="ECO:0000313" key="20">
    <source>
        <dbReference type="Proteomes" id="UP000582487"/>
    </source>
</evidence>
<dbReference type="InterPro" id="IPR027304">
    <property type="entry name" value="Trigger_fact/SurA_dom_sf"/>
</dbReference>